<evidence type="ECO:0000313" key="1">
    <source>
        <dbReference type="EMBL" id="CAN0343323.1"/>
    </source>
</evidence>
<organism evidence="1 2">
    <name type="scientific">Rangifer tarandus platyrhynchus</name>
    <name type="common">Svalbard reindeer</name>
    <dbReference type="NCBI Taxonomy" id="3082113"/>
    <lineage>
        <taxon>Eukaryota</taxon>
        <taxon>Metazoa</taxon>
        <taxon>Chordata</taxon>
        <taxon>Craniata</taxon>
        <taxon>Vertebrata</taxon>
        <taxon>Euteleostomi</taxon>
        <taxon>Mammalia</taxon>
        <taxon>Eutheria</taxon>
        <taxon>Laurasiatheria</taxon>
        <taxon>Artiodactyla</taxon>
        <taxon>Ruminantia</taxon>
        <taxon>Pecora</taxon>
        <taxon>Cervidae</taxon>
        <taxon>Odocoileinae</taxon>
        <taxon>Rangifer</taxon>
    </lineage>
</organism>
<evidence type="ECO:0000313" key="2">
    <source>
        <dbReference type="Proteomes" id="UP001162501"/>
    </source>
</evidence>
<protein>
    <submittedName>
        <fullName evidence="1">Uncharacterized protein</fullName>
    </submittedName>
</protein>
<accession>A0AC59ZAH4</accession>
<sequence>MLWLQHCWYGPAGVQLGSRTLLWSPCLPSQWDLSPLSPQWWVTSGDRGLPPPTSICIPPGHHRVGCHPGRPAAKFSWAQTSMPQAHTGHGVTLAWLRNGLGPKRSPLGSCGQKRPKG</sequence>
<gene>
    <name evidence="1" type="ORF">MRATA1EN22A_LOCUS16085</name>
</gene>
<dbReference type="EMBL" id="OX596110">
    <property type="protein sequence ID" value="CAN0343323.1"/>
    <property type="molecule type" value="Genomic_DNA"/>
</dbReference>
<proteinExistence type="predicted"/>
<reference evidence="1" key="2">
    <citation type="submission" date="2025-03" db="EMBL/GenBank/DDBJ databases">
        <authorList>
            <consortium name="ELIXIR-Norway"/>
            <consortium name="Elixir Norway"/>
        </authorList>
    </citation>
    <scope>NUCLEOTIDE SEQUENCE</scope>
</reference>
<dbReference type="Proteomes" id="UP001162501">
    <property type="component" value="Chromosome 26"/>
</dbReference>
<name>A0AC59ZAH4_RANTA</name>
<reference evidence="1" key="1">
    <citation type="submission" date="2023-05" db="EMBL/GenBank/DDBJ databases">
        <authorList>
            <consortium name="ELIXIR-Norway"/>
        </authorList>
    </citation>
    <scope>NUCLEOTIDE SEQUENCE</scope>
</reference>